<accession>A0A1L8U3M1</accession>
<evidence type="ECO:0000313" key="13">
    <source>
        <dbReference type="Proteomes" id="UP000516696"/>
    </source>
</evidence>
<evidence type="ECO:0000256" key="4">
    <source>
        <dbReference type="ARBA" id="ARBA00023163"/>
    </source>
</evidence>
<reference evidence="5 14" key="4">
    <citation type="submission" date="2020-06" db="EMBL/GenBank/DDBJ databases">
        <title>Crossreactivity between MHC class I-restricted antigens from cancer cells and an enterococcal bacteriophage.</title>
        <authorList>
            <person name="Fluckiger A."/>
            <person name="Daillere R."/>
            <person name="Sassi M."/>
            <person name="Cattoir V."/>
            <person name="Kroemer G."/>
            <person name="Zitvogel L."/>
        </authorList>
    </citation>
    <scope>NUCLEOTIDE SEQUENCE [LARGE SCALE GENOMIC DNA]</scope>
    <source>
        <strain evidence="5 14">EG4</strain>
    </source>
</reference>
<keyword evidence="3" id="KW-0238">DNA-binding</keyword>
<name>A0A1L8U3M1_ENTGA</name>
<dbReference type="EMBL" id="CP050485">
    <property type="protein sequence ID" value="QOG28703.1"/>
    <property type="molecule type" value="Genomic_DNA"/>
</dbReference>
<dbReference type="InterPro" id="IPR036388">
    <property type="entry name" value="WH-like_DNA-bd_sf"/>
</dbReference>
<keyword evidence="4" id="KW-0804">Transcription</keyword>
<evidence type="ECO:0000313" key="11">
    <source>
        <dbReference type="Proteomes" id="UP000254807"/>
    </source>
</evidence>
<dbReference type="GeneID" id="93223029"/>
<dbReference type="Gene3D" id="1.10.10.10">
    <property type="entry name" value="Winged helix-like DNA-binding domain superfamily/Winged helix DNA-binding domain"/>
    <property type="match status" value="1"/>
</dbReference>
<proteinExistence type="inferred from homology"/>
<dbReference type="EMBL" id="JASUBT010000001">
    <property type="protein sequence ID" value="MDL4934581.1"/>
    <property type="molecule type" value="Genomic_DNA"/>
</dbReference>
<evidence type="ECO:0000313" key="5">
    <source>
        <dbReference type="EMBL" id="MBA0972605.1"/>
    </source>
</evidence>
<evidence type="ECO:0000313" key="7">
    <source>
        <dbReference type="EMBL" id="MDT2689949.1"/>
    </source>
</evidence>
<dbReference type="RefSeq" id="WP_003128064.1">
    <property type="nucleotide sequence ID" value="NZ_BSYC01000001.1"/>
</dbReference>
<dbReference type="EMBL" id="UFYW01000001">
    <property type="protein sequence ID" value="STD84508.1"/>
    <property type="molecule type" value="Genomic_DNA"/>
</dbReference>
<keyword evidence="11" id="KW-1185">Reference proteome</keyword>
<dbReference type="OrthoDB" id="2003001at2"/>
<evidence type="ECO:0000256" key="2">
    <source>
        <dbReference type="ARBA" id="ARBA00023015"/>
    </source>
</evidence>
<dbReference type="Proteomes" id="UP000516696">
    <property type="component" value="Chromosome"/>
</dbReference>
<evidence type="ECO:0000313" key="12">
    <source>
        <dbReference type="Proteomes" id="UP000439965"/>
    </source>
</evidence>
<reference evidence="7" key="5">
    <citation type="submission" date="2023-03" db="EMBL/GenBank/DDBJ databases">
        <authorList>
            <person name="Shen W."/>
            <person name="Cai J."/>
        </authorList>
    </citation>
    <scope>NUCLEOTIDE SEQUENCE</scope>
    <source>
        <strain evidence="7">K69-2</strain>
    </source>
</reference>
<comment type="similarity">
    <text evidence="1">Belongs to the BlaI transcriptional regulatory family.</text>
</comment>
<sequence length="122" mass="13911">MKPLNLTKRERQIMNIFWNAEKPLSANDIAVQQQDLSKNTIQAVVRKLKNHDLLKVADIGYSGTVLTRLYSPNVSQEDFLAAELSEQSLLNLVSNFIENSEDAETLNDLEKIIKERQAQLKN</sequence>
<reference evidence="6 15" key="6">
    <citation type="submission" date="2023-06" db="EMBL/GenBank/DDBJ databases">
        <title>Acute promotion of culturable opportunistic pathogens and persistent increase of antibiotic resistance following antibiotic exposure in mouse gut microbiota.</title>
        <authorList>
            <person name="Li L."/>
            <person name="Wang B."/>
            <person name="Sun Y."/>
            <person name="Wang M."/>
            <person name="Xu H."/>
        </authorList>
    </citation>
    <scope>NUCLEOTIDE SEQUENCE [LARGE SCALE GENOMIC DNA]</scope>
    <source>
        <strain evidence="6 15">CRI2_2</strain>
    </source>
</reference>
<dbReference type="Proteomes" id="UP000571857">
    <property type="component" value="Unassembled WGS sequence"/>
</dbReference>
<dbReference type="EMBL" id="JARPZN010000003">
    <property type="protein sequence ID" value="MDT2689949.1"/>
    <property type="molecule type" value="Genomic_DNA"/>
</dbReference>
<evidence type="ECO:0000313" key="8">
    <source>
        <dbReference type="EMBL" id="MXS25498.1"/>
    </source>
</evidence>
<dbReference type="Proteomes" id="UP001241571">
    <property type="component" value="Unassembled WGS sequence"/>
</dbReference>
<evidence type="ECO:0000313" key="9">
    <source>
        <dbReference type="EMBL" id="QOG28703.1"/>
    </source>
</evidence>
<dbReference type="GO" id="GO:0045892">
    <property type="term" value="P:negative regulation of DNA-templated transcription"/>
    <property type="evidence" value="ECO:0007669"/>
    <property type="project" value="InterPro"/>
</dbReference>
<evidence type="ECO:0000313" key="15">
    <source>
        <dbReference type="Proteomes" id="UP001241571"/>
    </source>
</evidence>
<evidence type="ECO:0000313" key="10">
    <source>
        <dbReference type="EMBL" id="STD84508.1"/>
    </source>
</evidence>
<evidence type="ECO:0000256" key="3">
    <source>
        <dbReference type="ARBA" id="ARBA00023125"/>
    </source>
</evidence>
<dbReference type="Proteomes" id="UP000254807">
    <property type="component" value="Unassembled WGS sequence"/>
</dbReference>
<evidence type="ECO:0000313" key="14">
    <source>
        <dbReference type="Proteomes" id="UP000571857"/>
    </source>
</evidence>
<dbReference type="Proteomes" id="UP000439965">
    <property type="component" value="Unassembled WGS sequence"/>
</dbReference>
<evidence type="ECO:0000256" key="1">
    <source>
        <dbReference type="ARBA" id="ARBA00011046"/>
    </source>
</evidence>
<dbReference type="Pfam" id="PF03965">
    <property type="entry name" value="Penicillinase_R"/>
    <property type="match status" value="1"/>
</dbReference>
<reference evidence="9 13" key="3">
    <citation type="submission" date="2020-03" db="EMBL/GenBank/DDBJ databases">
        <title>Characterization of ganglioside-mimicking enterococci.</title>
        <authorList>
            <person name="Patry R.T."/>
            <person name="Nothaft H."/>
            <person name="Bridger R."/>
            <person name="Shajahan A."/>
            <person name="Huynh S."/>
            <person name="Sanchez S."/>
            <person name="Azadi P."/>
            <person name="Cooper K."/>
            <person name="Miller W.G."/>
            <person name="Parker C.T."/>
            <person name="Wells L."/>
            <person name="Szymanski C.M."/>
        </authorList>
    </citation>
    <scope>NUCLEOTIDE SEQUENCE [LARGE SCALE GENOMIC DNA]</scope>
    <source>
        <strain evidence="9 13">EGM181</strain>
    </source>
</reference>
<dbReference type="AlphaFoldDB" id="A0A1L8U3M1"/>
<dbReference type="EMBL" id="JABXJK010000039">
    <property type="protein sequence ID" value="MBA0972605.1"/>
    <property type="molecule type" value="Genomic_DNA"/>
</dbReference>
<dbReference type="GO" id="GO:0003677">
    <property type="term" value="F:DNA binding"/>
    <property type="evidence" value="ECO:0007669"/>
    <property type="project" value="UniProtKB-KW"/>
</dbReference>
<organism evidence="8 12">
    <name type="scientific">Enterococcus gallinarum</name>
    <dbReference type="NCBI Taxonomy" id="1353"/>
    <lineage>
        <taxon>Bacteria</taxon>
        <taxon>Bacillati</taxon>
        <taxon>Bacillota</taxon>
        <taxon>Bacilli</taxon>
        <taxon>Lactobacillales</taxon>
        <taxon>Enterococcaceae</taxon>
        <taxon>Enterococcus</taxon>
    </lineage>
</organism>
<reference evidence="8 12" key="2">
    <citation type="submission" date="2019-04" db="EMBL/GenBank/DDBJ databases">
        <title>Step-wise assembly of the neonatal virome modulated by breast feeding.</title>
        <authorList>
            <person name="Liang G."/>
            <person name="Bushman F."/>
        </authorList>
    </citation>
    <scope>NUCLEOTIDE SEQUENCE [LARGE SCALE GENOMIC DNA]</scope>
    <source>
        <strain evidence="8 12">E3404</strain>
    </source>
</reference>
<dbReference type="Proteomes" id="UP001183682">
    <property type="component" value="Unassembled WGS sequence"/>
</dbReference>
<dbReference type="SUPFAM" id="SSF46785">
    <property type="entry name" value="Winged helix' DNA-binding domain"/>
    <property type="match status" value="1"/>
</dbReference>
<dbReference type="EMBL" id="WVTI01000003">
    <property type="protein sequence ID" value="MXS25498.1"/>
    <property type="molecule type" value="Genomic_DNA"/>
</dbReference>
<evidence type="ECO:0000313" key="6">
    <source>
        <dbReference type="EMBL" id="MDL4934581.1"/>
    </source>
</evidence>
<dbReference type="InterPro" id="IPR005650">
    <property type="entry name" value="BlaI_family"/>
</dbReference>
<reference evidence="10 11" key="1">
    <citation type="submission" date="2018-06" db="EMBL/GenBank/DDBJ databases">
        <authorList>
            <consortium name="Pathogen Informatics"/>
            <person name="Doyle S."/>
        </authorList>
    </citation>
    <scope>NUCLEOTIDE SEQUENCE [LARGE SCALE GENOMIC DNA]</scope>
    <source>
        <strain evidence="10 11">NCTC12360</strain>
    </source>
</reference>
<protein>
    <submittedName>
        <fullName evidence="5">BlaI/MecI/CopY family transcriptional regulator</fullName>
    </submittedName>
    <submittedName>
        <fullName evidence="10">Penicillinase repressor</fullName>
    </submittedName>
</protein>
<dbReference type="InterPro" id="IPR036390">
    <property type="entry name" value="WH_DNA-bd_sf"/>
</dbReference>
<gene>
    <name evidence="9" type="ORF">EGM181_16225</name>
    <name evidence="8" type="ORF">GTI89_05330</name>
    <name evidence="5" type="ORF">HWH42_08400</name>
    <name evidence="10" type="ORF">NCTC12360_03048</name>
    <name evidence="7" type="ORF">P7E30_06995</name>
    <name evidence="6" type="ORF">QRX88_02470</name>
</gene>
<keyword evidence="2" id="KW-0805">Transcription regulation</keyword>